<reference evidence="1" key="1">
    <citation type="submission" date="2014-11" db="EMBL/GenBank/DDBJ databases">
        <authorList>
            <person name="Amaro Gonzalez C."/>
        </authorList>
    </citation>
    <scope>NUCLEOTIDE SEQUENCE</scope>
</reference>
<protein>
    <submittedName>
        <fullName evidence="1">Uncharacterized protein</fullName>
    </submittedName>
</protein>
<sequence>MPFNRSEIMNVFGFPGIIKAQIISQAITVKAM</sequence>
<proteinExistence type="predicted"/>
<organism evidence="1">
    <name type="scientific">Anguilla anguilla</name>
    <name type="common">European freshwater eel</name>
    <name type="synonym">Muraena anguilla</name>
    <dbReference type="NCBI Taxonomy" id="7936"/>
    <lineage>
        <taxon>Eukaryota</taxon>
        <taxon>Metazoa</taxon>
        <taxon>Chordata</taxon>
        <taxon>Craniata</taxon>
        <taxon>Vertebrata</taxon>
        <taxon>Euteleostomi</taxon>
        <taxon>Actinopterygii</taxon>
        <taxon>Neopterygii</taxon>
        <taxon>Teleostei</taxon>
        <taxon>Anguilliformes</taxon>
        <taxon>Anguillidae</taxon>
        <taxon>Anguilla</taxon>
    </lineage>
</organism>
<evidence type="ECO:0000313" key="1">
    <source>
        <dbReference type="EMBL" id="JAH55569.1"/>
    </source>
</evidence>
<dbReference type="AlphaFoldDB" id="A0A0E9TPC0"/>
<reference evidence="1" key="2">
    <citation type="journal article" date="2015" name="Fish Shellfish Immunol.">
        <title>Early steps in the European eel (Anguilla anguilla)-Vibrio vulnificus interaction in the gills: Role of the RtxA13 toxin.</title>
        <authorList>
            <person name="Callol A."/>
            <person name="Pajuelo D."/>
            <person name="Ebbesson L."/>
            <person name="Teles M."/>
            <person name="MacKenzie S."/>
            <person name="Amaro C."/>
        </authorList>
    </citation>
    <scope>NUCLEOTIDE SEQUENCE</scope>
</reference>
<accession>A0A0E9TPC0</accession>
<name>A0A0E9TPC0_ANGAN</name>
<dbReference type="EMBL" id="GBXM01053008">
    <property type="protein sequence ID" value="JAH55569.1"/>
    <property type="molecule type" value="Transcribed_RNA"/>
</dbReference>